<dbReference type="Proteomes" id="UP000007807">
    <property type="component" value="Plasmid pGP6"/>
</dbReference>
<accession>F4C0W4</accession>
<dbReference type="AlphaFoldDB" id="F4C0W4"/>
<geneLocation type="plasmid" evidence="2 4">
    <name>pGP6</name>
</geneLocation>
<name>F4C0W4_METSG</name>
<evidence type="ECO:0000313" key="2">
    <source>
        <dbReference type="EMBL" id="AEB69761.1"/>
    </source>
</evidence>
<gene>
    <name evidence="2" type="ordered locus">MCON_3550</name>
    <name evidence="3" type="ordered locus">MCON_3564</name>
</gene>
<dbReference type="InParanoid" id="F4C0W4"/>
<keyword evidence="2" id="KW-0614">Plasmid</keyword>
<organism evidence="2 4">
    <name type="scientific">Methanothrix soehngenii (strain ATCC 5969 / DSM 3671 / JCM 10134 / NBRC 103675 / OCM 69 / GP-6)</name>
    <name type="common">Methanosaeta concilii</name>
    <dbReference type="NCBI Taxonomy" id="990316"/>
    <lineage>
        <taxon>Archaea</taxon>
        <taxon>Methanobacteriati</taxon>
        <taxon>Methanobacteriota</taxon>
        <taxon>Stenosarchaea group</taxon>
        <taxon>Methanomicrobia</taxon>
        <taxon>Methanotrichales</taxon>
        <taxon>Methanotrichaceae</taxon>
        <taxon>Methanothrix</taxon>
    </lineage>
</organism>
<dbReference type="EMBL" id="CP002566">
    <property type="protein sequence ID" value="AEB69775.1"/>
    <property type="molecule type" value="Genomic_DNA"/>
</dbReference>
<dbReference type="EMBL" id="CP002566">
    <property type="protein sequence ID" value="AEB69761.1"/>
    <property type="molecule type" value="Genomic_DNA"/>
</dbReference>
<reference evidence="2 4" key="1">
    <citation type="journal article" date="2011" name="J. Bacteriol.">
        <title>Complete genome sequence of Methanosaeta concilii, a specialist in aceticlastic methanogenesis.</title>
        <authorList>
            <person name="Barber R.D."/>
            <person name="Zhang L."/>
            <person name="Harnack M."/>
            <person name="Olson M.V."/>
            <person name="Kaul R."/>
            <person name="Ingram-Smith C."/>
            <person name="Smith K.S."/>
        </authorList>
    </citation>
    <scope>NUCLEOTIDE SEQUENCE [LARGE SCALE GENOMIC DNA]</scope>
    <source>
        <strain evidence="4">ATCC 5969 / DSM 3671 / JCM 10134 / NBRC 103675 / OCM 69 / GP-6</strain>
        <strain evidence="2">GP6</strain>
        <plasmid evidence="2 4">pGP6</plasmid>
    </source>
</reference>
<protein>
    <submittedName>
        <fullName evidence="2">Uncharacterized protein</fullName>
    </submittedName>
</protein>
<dbReference type="KEGG" id="mcj:MCON_3564"/>
<proteinExistence type="predicted"/>
<feature type="region of interest" description="Disordered" evidence="1">
    <location>
        <begin position="187"/>
        <end position="223"/>
    </location>
</feature>
<feature type="compositionally biased region" description="Polar residues" evidence="1">
    <location>
        <begin position="195"/>
        <end position="217"/>
    </location>
</feature>
<evidence type="ECO:0000313" key="4">
    <source>
        <dbReference type="Proteomes" id="UP000007807"/>
    </source>
</evidence>
<sequence length="223" mass="25768">MLYAEKAFMLSVYFKFMQKMTLADTQELVNSYVKSFGQSGAAKQLTEKGYRSPEGAQILQAHIYRIMHGSTTCLLAPEQENQQQEPPITKEPIAAVPKRAKQIAAELFANEQLLRKEMIKIGENLKEELLEEEAALQELERSQPPMVPCTESRPYRERRHLEKDVRVSAVFNRRGPVQLDEDRDFYGIPRMKHSSPVTTTRPYQQRRYGQNVLSTRDLSVHQK</sequence>
<dbReference type="KEGG" id="mcj:MCON_3550"/>
<dbReference type="HOGENOM" id="CLU_1237920_0_0_2"/>
<evidence type="ECO:0000256" key="1">
    <source>
        <dbReference type="SAM" id="MobiDB-lite"/>
    </source>
</evidence>
<evidence type="ECO:0000313" key="3">
    <source>
        <dbReference type="EMBL" id="AEB69775.1"/>
    </source>
</evidence>
<keyword evidence="4" id="KW-1185">Reference proteome</keyword>